<keyword evidence="2" id="KW-1185">Reference proteome</keyword>
<sequence>MFGLLRLILMAFFVTTEKSPKSSNILLIGANNHGWHPGKEAFYPVGGETGLEDTHFLCPDALRFSHRCVCLIMCWLAFLGACLIRFCDVVVGHIIFVWNWLLYLCAMPDPPEEEMDLLNASCPLHWLML</sequence>
<dbReference type="EMBL" id="CM056809">
    <property type="protein sequence ID" value="KAJ8648678.1"/>
    <property type="molecule type" value="Genomic_DNA"/>
</dbReference>
<comment type="caution">
    <text evidence="1">The sequence shown here is derived from an EMBL/GenBank/DDBJ whole genome shotgun (WGS) entry which is preliminary data.</text>
</comment>
<reference evidence="1 2" key="1">
    <citation type="journal article" date="2022" name="Hortic Res">
        <title>A haplotype resolved chromosomal level avocado genome allows analysis of novel avocado genes.</title>
        <authorList>
            <person name="Nath O."/>
            <person name="Fletcher S.J."/>
            <person name="Hayward A."/>
            <person name="Shaw L.M."/>
            <person name="Masouleh A.K."/>
            <person name="Furtado A."/>
            <person name="Henry R.J."/>
            <person name="Mitter N."/>
        </authorList>
    </citation>
    <scope>NUCLEOTIDE SEQUENCE [LARGE SCALE GENOMIC DNA]</scope>
    <source>
        <strain evidence="2">cv. Hass</strain>
    </source>
</reference>
<organism evidence="1 2">
    <name type="scientific">Persea americana</name>
    <name type="common">Avocado</name>
    <dbReference type="NCBI Taxonomy" id="3435"/>
    <lineage>
        <taxon>Eukaryota</taxon>
        <taxon>Viridiplantae</taxon>
        <taxon>Streptophyta</taxon>
        <taxon>Embryophyta</taxon>
        <taxon>Tracheophyta</taxon>
        <taxon>Spermatophyta</taxon>
        <taxon>Magnoliopsida</taxon>
        <taxon>Magnoliidae</taxon>
        <taxon>Laurales</taxon>
        <taxon>Lauraceae</taxon>
        <taxon>Persea</taxon>
    </lineage>
</organism>
<evidence type="ECO:0000313" key="1">
    <source>
        <dbReference type="EMBL" id="KAJ8648678.1"/>
    </source>
</evidence>
<protein>
    <submittedName>
        <fullName evidence="1">Uncharacterized protein</fullName>
    </submittedName>
</protein>
<gene>
    <name evidence="1" type="ORF">MRB53_001701</name>
</gene>
<evidence type="ECO:0000313" key="2">
    <source>
        <dbReference type="Proteomes" id="UP001234297"/>
    </source>
</evidence>
<proteinExistence type="predicted"/>
<name>A0ACC2MT40_PERAE</name>
<dbReference type="Proteomes" id="UP001234297">
    <property type="component" value="Chromosome 1"/>
</dbReference>
<accession>A0ACC2MT40</accession>